<dbReference type="InterPro" id="IPR002656">
    <property type="entry name" value="Acyl_transf_3_dom"/>
</dbReference>
<keyword evidence="3" id="KW-0012">Acyltransferase</keyword>
<evidence type="ECO:0000313" key="3">
    <source>
        <dbReference type="EMBL" id="SCZ76419.1"/>
    </source>
</evidence>
<feature type="transmembrane region" description="Helical" evidence="1">
    <location>
        <begin position="141"/>
        <end position="159"/>
    </location>
</feature>
<feature type="transmembrane region" description="Helical" evidence="1">
    <location>
        <begin position="226"/>
        <end position="244"/>
    </location>
</feature>
<sequence length="382" mass="44174">MNNKSSRATNIELLRIVAMFMIISYHIILHCVNVQLVNVTSIEKLQNGWFNNPMFYKQLLALALMMPFGLVGNALFIIISGYFLADREIDMFKISKKLLSQLLFAAVSLVLASSLFIWKYTQIDVYENLFSYIRIQYFNKMSWFVGYYFIIMLLAFCVLNKFLATLDRNKYLGFLFTILAISQLSWSGSLLDDLAKGLRTVVIGIFLYALGGYIKKYNPLGKIRGYVFVLTIILTNVLIGISYHNTVIGKIQAYYYNQSTTGAQVTDFTQSIPKFDNYSIVVVIMGVCLFELFRRIHLPELKILNSIAKGTFMIYLLHDNGFAYSIWETQDWITLLYNDFWGFMIKLGLWTAGVFVVGLIAYWIFLLLGFIIKKTKWLYIKE</sequence>
<keyword evidence="3" id="KW-0808">Transferase</keyword>
<keyword evidence="1" id="KW-0812">Transmembrane</keyword>
<reference evidence="3 4" key="1">
    <citation type="submission" date="2016-10" db="EMBL/GenBank/DDBJ databases">
        <authorList>
            <person name="de Groot N.N."/>
        </authorList>
    </citation>
    <scope>NUCLEOTIDE SEQUENCE [LARGE SCALE GENOMIC DNA]</scope>
    <source>
        <strain evidence="3 4">DSM 10317</strain>
    </source>
</reference>
<organism evidence="3 4">
    <name type="scientific">Pseudobutyrivibrio xylanivorans</name>
    <dbReference type="NCBI Taxonomy" id="185007"/>
    <lineage>
        <taxon>Bacteria</taxon>
        <taxon>Bacillati</taxon>
        <taxon>Bacillota</taxon>
        <taxon>Clostridia</taxon>
        <taxon>Lachnospirales</taxon>
        <taxon>Lachnospiraceae</taxon>
        <taxon>Pseudobutyrivibrio</taxon>
    </lineage>
</organism>
<feature type="transmembrane region" description="Helical" evidence="1">
    <location>
        <begin position="171"/>
        <end position="191"/>
    </location>
</feature>
<keyword evidence="1" id="KW-0472">Membrane</keyword>
<evidence type="ECO:0000259" key="2">
    <source>
        <dbReference type="Pfam" id="PF01757"/>
    </source>
</evidence>
<feature type="transmembrane region" description="Helical" evidence="1">
    <location>
        <begin position="197"/>
        <end position="214"/>
    </location>
</feature>
<dbReference type="GO" id="GO:0016747">
    <property type="term" value="F:acyltransferase activity, transferring groups other than amino-acyl groups"/>
    <property type="evidence" value="ECO:0007669"/>
    <property type="project" value="InterPro"/>
</dbReference>
<dbReference type="Pfam" id="PF01757">
    <property type="entry name" value="Acyl_transf_3"/>
    <property type="match status" value="1"/>
</dbReference>
<evidence type="ECO:0000313" key="4">
    <source>
        <dbReference type="Proteomes" id="UP000199428"/>
    </source>
</evidence>
<feature type="transmembrane region" description="Helical" evidence="1">
    <location>
        <begin position="59"/>
        <end position="85"/>
    </location>
</feature>
<keyword evidence="1" id="KW-1133">Transmembrane helix</keyword>
<evidence type="ECO:0000256" key="1">
    <source>
        <dbReference type="SAM" id="Phobius"/>
    </source>
</evidence>
<feature type="transmembrane region" description="Helical" evidence="1">
    <location>
        <begin position="97"/>
        <end position="121"/>
    </location>
</feature>
<dbReference type="EMBL" id="FMWK01000001">
    <property type="protein sequence ID" value="SCZ76419.1"/>
    <property type="molecule type" value="Genomic_DNA"/>
</dbReference>
<accession>A0A1G5RSY6</accession>
<proteinExistence type="predicted"/>
<feature type="domain" description="Acyltransferase 3" evidence="2">
    <location>
        <begin position="10"/>
        <end position="367"/>
    </location>
</feature>
<dbReference type="RefSeq" id="WP_090160695.1">
    <property type="nucleotide sequence ID" value="NZ_FMWK01000001.1"/>
</dbReference>
<name>A0A1G5RSY6_PSEXY</name>
<dbReference type="Proteomes" id="UP000199428">
    <property type="component" value="Unassembled WGS sequence"/>
</dbReference>
<dbReference type="AlphaFoldDB" id="A0A1G5RSY6"/>
<protein>
    <submittedName>
        <fullName evidence="3">Acyltransferase family protein</fullName>
    </submittedName>
</protein>
<feature type="transmembrane region" description="Helical" evidence="1">
    <location>
        <begin position="12"/>
        <end position="39"/>
    </location>
</feature>
<feature type="transmembrane region" description="Helical" evidence="1">
    <location>
        <begin position="347"/>
        <end position="372"/>
    </location>
</feature>
<gene>
    <name evidence="3" type="ORF">SAMN02910350_00244</name>
</gene>